<dbReference type="PROSITE" id="PS51257">
    <property type="entry name" value="PROKAR_LIPOPROTEIN"/>
    <property type="match status" value="1"/>
</dbReference>
<sequence>MLKPLGMAFMSAMLVLSMTGCGQMKTKSVKPYEHNVGSTDHNVLKEGAGTSSNKAASDKIAKHVYAVKGVSKATVLVHNRDAIVGIDVKHGENAKTVENQVRQAVERSEPGYAVHVTSDKQYHARIQSLNSQMKPLDGHPVRNFSEDVATLLRDIGQTVSAPFR</sequence>
<dbReference type="Pfam" id="PF09580">
    <property type="entry name" value="Spore_YhcN_YlaJ"/>
    <property type="match status" value="1"/>
</dbReference>
<accession>A0A9X4KGX8</accession>
<keyword evidence="1" id="KW-0732">Signal</keyword>
<protein>
    <submittedName>
        <fullName evidence="2">YhcN/YlaJ family sporulation lipoprotein</fullName>
    </submittedName>
</protein>
<evidence type="ECO:0000313" key="2">
    <source>
        <dbReference type="EMBL" id="MDG0791741.1"/>
    </source>
</evidence>
<evidence type="ECO:0000313" key="3">
    <source>
        <dbReference type="Proteomes" id="UP001153387"/>
    </source>
</evidence>
<keyword evidence="3" id="KW-1185">Reference proteome</keyword>
<gene>
    <name evidence="2" type="ORF">OMP38_13310</name>
</gene>
<feature type="chain" id="PRO_5040889321" evidence="1">
    <location>
        <begin position="23"/>
        <end position="164"/>
    </location>
</feature>
<proteinExistence type="predicted"/>
<reference evidence="2 3" key="1">
    <citation type="submission" date="2022-10" db="EMBL/GenBank/DDBJ databases">
        <title>Comparative genomic analysis of Cohnella hashimotonis sp. nov., isolated from the International Space Station.</title>
        <authorList>
            <person name="Simpson A."/>
            <person name="Venkateswaran K."/>
        </authorList>
    </citation>
    <scope>NUCLEOTIDE SEQUENCE [LARGE SCALE GENOMIC DNA]</scope>
    <source>
        <strain evidence="2 3">DSM 18997</strain>
    </source>
</reference>
<keyword evidence="2" id="KW-0449">Lipoprotein</keyword>
<dbReference type="EMBL" id="JAPDHZ010000003">
    <property type="protein sequence ID" value="MDG0791741.1"/>
    <property type="molecule type" value="Genomic_DNA"/>
</dbReference>
<organism evidence="2 3">
    <name type="scientific">Cohnella ginsengisoli</name>
    <dbReference type="NCBI Taxonomy" id="425004"/>
    <lineage>
        <taxon>Bacteria</taxon>
        <taxon>Bacillati</taxon>
        <taxon>Bacillota</taxon>
        <taxon>Bacilli</taxon>
        <taxon>Bacillales</taxon>
        <taxon>Paenibacillaceae</taxon>
        <taxon>Cohnella</taxon>
    </lineage>
</organism>
<comment type="caution">
    <text evidence="2">The sequence shown here is derived from an EMBL/GenBank/DDBJ whole genome shotgun (WGS) entry which is preliminary data.</text>
</comment>
<feature type="signal peptide" evidence="1">
    <location>
        <begin position="1"/>
        <end position="22"/>
    </location>
</feature>
<dbReference type="AlphaFoldDB" id="A0A9X4KGX8"/>
<dbReference type="RefSeq" id="WP_277565594.1">
    <property type="nucleotide sequence ID" value="NZ_JAPDHZ010000003.1"/>
</dbReference>
<dbReference type="Proteomes" id="UP001153387">
    <property type="component" value="Unassembled WGS sequence"/>
</dbReference>
<name>A0A9X4KGX8_9BACL</name>
<dbReference type="InterPro" id="IPR019076">
    <property type="entry name" value="Spore_lipoprot_YhcN/YlaJ-like"/>
</dbReference>
<evidence type="ECO:0000256" key="1">
    <source>
        <dbReference type="SAM" id="SignalP"/>
    </source>
</evidence>